<reference evidence="1" key="2">
    <citation type="submission" date="2025-09" db="UniProtKB">
        <authorList>
            <consortium name="Ensembl"/>
        </authorList>
    </citation>
    <scope>IDENTIFICATION</scope>
</reference>
<sequence>MTSLNILIYKYLLCARPPGKSFRGGNKLQEVRSSLGICSPYWTQKYWERFPSEAQGTLVPAGASAPPLYDIALLWSLYLTLYVARFVGGIHLTTVEMSTFQLLTGLCC</sequence>
<name>A0A8B9VV36_9AVES</name>
<dbReference type="Proteomes" id="UP000694549">
    <property type="component" value="Unplaced"/>
</dbReference>
<proteinExistence type="predicted"/>
<evidence type="ECO:0000313" key="2">
    <source>
        <dbReference type="Proteomes" id="UP000694549"/>
    </source>
</evidence>
<keyword evidence="2" id="KW-1185">Reference proteome</keyword>
<dbReference type="AlphaFoldDB" id="A0A8B9VV36"/>
<organism evidence="1 2">
    <name type="scientific">Anas zonorhyncha</name>
    <name type="common">Eastern spot-billed duck</name>
    <dbReference type="NCBI Taxonomy" id="75864"/>
    <lineage>
        <taxon>Eukaryota</taxon>
        <taxon>Metazoa</taxon>
        <taxon>Chordata</taxon>
        <taxon>Craniata</taxon>
        <taxon>Vertebrata</taxon>
        <taxon>Euteleostomi</taxon>
        <taxon>Archelosauria</taxon>
        <taxon>Archosauria</taxon>
        <taxon>Dinosauria</taxon>
        <taxon>Saurischia</taxon>
        <taxon>Theropoda</taxon>
        <taxon>Coelurosauria</taxon>
        <taxon>Aves</taxon>
        <taxon>Neognathae</taxon>
        <taxon>Galloanserae</taxon>
        <taxon>Anseriformes</taxon>
        <taxon>Anatidae</taxon>
        <taxon>Anatinae</taxon>
        <taxon>Anas</taxon>
    </lineage>
</organism>
<reference evidence="1" key="1">
    <citation type="submission" date="2025-08" db="UniProtKB">
        <authorList>
            <consortium name="Ensembl"/>
        </authorList>
    </citation>
    <scope>IDENTIFICATION</scope>
</reference>
<protein>
    <submittedName>
        <fullName evidence="1">Uncharacterized protein</fullName>
    </submittedName>
</protein>
<dbReference type="Ensembl" id="ENSAZOT00000030969.1">
    <property type="protein sequence ID" value="ENSAZOP00000028936.1"/>
    <property type="gene ID" value="ENSAZOG00000018178.1"/>
</dbReference>
<evidence type="ECO:0000313" key="1">
    <source>
        <dbReference type="Ensembl" id="ENSAZOP00000028936.1"/>
    </source>
</evidence>
<accession>A0A8B9VV36</accession>